<evidence type="ECO:0000313" key="2">
    <source>
        <dbReference type="EMBL" id="EFI33193.1"/>
    </source>
</evidence>
<evidence type="ECO:0000256" key="1">
    <source>
        <dbReference type="SAM" id="MobiDB-lite"/>
    </source>
</evidence>
<feature type="region of interest" description="Disordered" evidence="1">
    <location>
        <begin position="30"/>
        <end position="50"/>
    </location>
</feature>
<dbReference type="eggNOG" id="ENOG5032VNR">
    <property type="taxonomic scope" value="Bacteria"/>
</dbReference>
<feature type="compositionally biased region" description="Basic and acidic residues" evidence="1">
    <location>
        <begin position="31"/>
        <end position="50"/>
    </location>
</feature>
<dbReference type="EMBL" id="ACJN02000003">
    <property type="protein sequence ID" value="EFI33193.1"/>
    <property type="molecule type" value="Genomic_DNA"/>
</dbReference>
<proteinExistence type="predicted"/>
<protein>
    <submittedName>
        <fullName evidence="2">Uncharacterized protein</fullName>
    </submittedName>
</protein>
<organism evidence="2 3">
    <name type="scientific">Desulfonatronospira thiodismutans ASO3-1</name>
    <dbReference type="NCBI Taxonomy" id="555779"/>
    <lineage>
        <taxon>Bacteria</taxon>
        <taxon>Pseudomonadati</taxon>
        <taxon>Thermodesulfobacteriota</taxon>
        <taxon>Desulfovibrionia</taxon>
        <taxon>Desulfovibrionales</taxon>
        <taxon>Desulfonatronovibrionaceae</taxon>
        <taxon>Desulfonatronospira</taxon>
    </lineage>
</organism>
<reference evidence="2" key="1">
    <citation type="submission" date="2010-05" db="EMBL/GenBank/DDBJ databases">
        <title>The draft genome of Desulfonatronospira thiodismutans ASO3-1.</title>
        <authorList>
            <consortium name="US DOE Joint Genome Institute (JGI-PGF)"/>
            <person name="Lucas S."/>
            <person name="Copeland A."/>
            <person name="Lapidus A."/>
            <person name="Cheng J.-F."/>
            <person name="Bruce D."/>
            <person name="Goodwin L."/>
            <person name="Pitluck S."/>
            <person name="Chertkov O."/>
            <person name="Brettin T."/>
            <person name="Detter J.C."/>
            <person name="Han C."/>
            <person name="Land M.L."/>
            <person name="Hauser L."/>
            <person name="Kyrpides N."/>
            <person name="Mikhailova N."/>
            <person name="Muyzer G."/>
            <person name="Woyke T."/>
        </authorList>
    </citation>
    <scope>NUCLEOTIDE SEQUENCE [LARGE SCALE GENOMIC DNA]</scope>
    <source>
        <strain evidence="2">ASO3-1</strain>
    </source>
</reference>
<evidence type="ECO:0000313" key="3">
    <source>
        <dbReference type="Proteomes" id="UP000005496"/>
    </source>
</evidence>
<sequence>MTINQSLVKNMFQNYDRQLVNGRKLSRLSRYLRDPQGEDPHSTSREKKRRAMVERVAREIVENLITADTQNQIVKEIKAELRRETDEDLIFHYPPTGEDMKVLKPGADGPEELSMQEKDIILRKLWEITLDKVNETML</sequence>
<dbReference type="AlphaFoldDB" id="D6SR77"/>
<dbReference type="NCBIfam" id="NF041863">
    <property type="entry name" value="DVU0524_fam"/>
    <property type="match status" value="1"/>
</dbReference>
<gene>
    <name evidence="2" type="ORF">Dthio_PD0519</name>
</gene>
<comment type="caution">
    <text evidence="2">The sequence shown here is derived from an EMBL/GenBank/DDBJ whole genome shotgun (WGS) entry which is preliminary data.</text>
</comment>
<accession>D6SR77</accession>
<keyword evidence="3" id="KW-1185">Reference proteome</keyword>
<dbReference type="InterPro" id="IPR049840">
    <property type="entry name" value="DVU0524-like"/>
</dbReference>
<dbReference type="RefSeq" id="WP_008870551.1">
    <property type="nucleotide sequence ID" value="NZ_ACJN02000003.1"/>
</dbReference>
<name>D6SR77_9BACT</name>
<dbReference type="Proteomes" id="UP000005496">
    <property type="component" value="Unassembled WGS sequence"/>
</dbReference>
<dbReference type="OrthoDB" id="5471208at2"/>